<protein>
    <submittedName>
        <fullName evidence="3">Uncharacterized protein</fullName>
    </submittedName>
</protein>
<keyword evidence="2" id="KW-0812">Transmembrane</keyword>
<evidence type="ECO:0000256" key="2">
    <source>
        <dbReference type="SAM" id="Phobius"/>
    </source>
</evidence>
<proteinExistence type="predicted"/>
<keyword evidence="2" id="KW-0472">Membrane</keyword>
<sequence>MRCGGWTSGGSLQIFSANCIRKTAIPSPPGPGPILSEHIHYKHLVTAVCIVIFSIYSFTLLSPLQADLMHSLYTIFNVIRSMPPTLYLTSSPSMQSTNQNRTSDRPESADPEILHAVSIASKITQSRDSSREDNW</sequence>
<reference evidence="3 4" key="1">
    <citation type="submission" date="2024-09" db="EMBL/GenBank/DDBJ databases">
        <title>Rethinking Asexuality: The Enigmatic Case of Functional Sexual Genes in Lepraria (Stereocaulaceae).</title>
        <authorList>
            <person name="Doellman M."/>
            <person name="Sun Y."/>
            <person name="Barcenas-Pena A."/>
            <person name="Lumbsch H.T."/>
            <person name="Grewe F."/>
        </authorList>
    </citation>
    <scope>NUCLEOTIDE SEQUENCE [LARGE SCALE GENOMIC DNA]</scope>
    <source>
        <strain evidence="3 4">Grewe 0041</strain>
    </source>
</reference>
<keyword evidence="2" id="KW-1133">Transmembrane helix</keyword>
<feature type="transmembrane region" description="Helical" evidence="2">
    <location>
        <begin position="41"/>
        <end position="61"/>
    </location>
</feature>
<organism evidence="3 4">
    <name type="scientific">Lepraria finkii</name>
    <dbReference type="NCBI Taxonomy" id="1340010"/>
    <lineage>
        <taxon>Eukaryota</taxon>
        <taxon>Fungi</taxon>
        <taxon>Dikarya</taxon>
        <taxon>Ascomycota</taxon>
        <taxon>Pezizomycotina</taxon>
        <taxon>Lecanoromycetes</taxon>
        <taxon>OSLEUM clade</taxon>
        <taxon>Lecanoromycetidae</taxon>
        <taxon>Lecanorales</taxon>
        <taxon>Lecanorineae</taxon>
        <taxon>Stereocaulaceae</taxon>
        <taxon>Lepraria</taxon>
    </lineage>
</organism>
<gene>
    <name evidence="3" type="ORF">ABVK25_007044</name>
</gene>
<feature type="region of interest" description="Disordered" evidence="1">
    <location>
        <begin position="89"/>
        <end position="111"/>
    </location>
</feature>
<feature type="compositionally biased region" description="Polar residues" evidence="1">
    <location>
        <begin position="89"/>
        <end position="101"/>
    </location>
</feature>
<accession>A0ABR4B5X6</accession>
<dbReference type="EMBL" id="JBHFEH010000025">
    <property type="protein sequence ID" value="KAL2052803.1"/>
    <property type="molecule type" value="Genomic_DNA"/>
</dbReference>
<comment type="caution">
    <text evidence="3">The sequence shown here is derived from an EMBL/GenBank/DDBJ whole genome shotgun (WGS) entry which is preliminary data.</text>
</comment>
<evidence type="ECO:0000256" key="1">
    <source>
        <dbReference type="SAM" id="MobiDB-lite"/>
    </source>
</evidence>
<evidence type="ECO:0000313" key="4">
    <source>
        <dbReference type="Proteomes" id="UP001590951"/>
    </source>
</evidence>
<name>A0ABR4B5X6_9LECA</name>
<keyword evidence="4" id="KW-1185">Reference proteome</keyword>
<dbReference type="Proteomes" id="UP001590951">
    <property type="component" value="Unassembled WGS sequence"/>
</dbReference>
<evidence type="ECO:0000313" key="3">
    <source>
        <dbReference type="EMBL" id="KAL2052803.1"/>
    </source>
</evidence>